<evidence type="ECO:0000313" key="7">
    <source>
        <dbReference type="Proteomes" id="UP000473325"/>
    </source>
</evidence>
<evidence type="ECO:0000256" key="2">
    <source>
        <dbReference type="ARBA" id="ARBA00023015"/>
    </source>
</evidence>
<evidence type="ECO:0000259" key="5">
    <source>
        <dbReference type="PROSITE" id="PS50937"/>
    </source>
</evidence>
<dbReference type="Pfam" id="PF13411">
    <property type="entry name" value="MerR_1"/>
    <property type="match status" value="1"/>
</dbReference>
<name>A0A6L7ER15_9ACTN</name>
<dbReference type="PROSITE" id="PS50937">
    <property type="entry name" value="HTH_MERR_2"/>
    <property type="match status" value="1"/>
</dbReference>
<evidence type="ECO:0000313" key="6">
    <source>
        <dbReference type="EMBL" id="MXG89100.1"/>
    </source>
</evidence>
<protein>
    <submittedName>
        <fullName evidence="6">MerR family transcriptional regulator</fullName>
    </submittedName>
</protein>
<gene>
    <name evidence="6" type="ORF">GRQ65_06000</name>
</gene>
<dbReference type="InterPro" id="IPR047057">
    <property type="entry name" value="MerR_fam"/>
</dbReference>
<dbReference type="PANTHER" id="PTHR30204">
    <property type="entry name" value="REDOX-CYCLING DRUG-SENSING TRANSCRIPTIONAL ACTIVATOR SOXR"/>
    <property type="match status" value="1"/>
</dbReference>
<keyword evidence="3" id="KW-0238">DNA-binding</keyword>
<keyword evidence="7" id="KW-1185">Reference proteome</keyword>
<keyword evidence="1" id="KW-0678">Repressor</keyword>
<keyword evidence="4" id="KW-0804">Transcription</keyword>
<dbReference type="InterPro" id="IPR009061">
    <property type="entry name" value="DNA-bd_dom_put_sf"/>
</dbReference>
<proteinExistence type="predicted"/>
<dbReference type="Gene3D" id="1.10.1660.10">
    <property type="match status" value="1"/>
</dbReference>
<sequence length="327" mass="35608">MVLSSRLLVVRPGGRSSGAVRPHRCPTSLIFNILSRLYSSIMDASSRIAQEWLTIGELAEATGVAAATLRAWEARHDFPRAQRTPRGHRRYARAEIEVVRDVVRLREDGLQLENAVALAQEARTQPPAAVYPEIVRRHPAERTQQLRKLSLLGLSWAIEDEVAASGAQGHLFGAFQQWRNFASARARWDELARTARSTHVFALDGEVATSDALHAVHLEPDAPMVREWTVVHDSPELAVALAAWELPGQSGLPDRERVFESVWTLDPAAVRDAARLCASVAAGRGDTDARDLLQGALAGSPSPSGASPGTATRLAQRALAYVEAGHR</sequence>
<organism evidence="6 7">
    <name type="scientific">Nocardioides flavescens</name>
    <dbReference type="NCBI Taxonomy" id="2691959"/>
    <lineage>
        <taxon>Bacteria</taxon>
        <taxon>Bacillati</taxon>
        <taxon>Actinomycetota</taxon>
        <taxon>Actinomycetes</taxon>
        <taxon>Propionibacteriales</taxon>
        <taxon>Nocardioidaceae</taxon>
        <taxon>Nocardioides</taxon>
    </lineage>
</organism>
<feature type="domain" description="HTH merR-type" evidence="5">
    <location>
        <begin position="52"/>
        <end position="121"/>
    </location>
</feature>
<dbReference type="Proteomes" id="UP000473325">
    <property type="component" value="Unassembled WGS sequence"/>
</dbReference>
<keyword evidence="2" id="KW-0805">Transcription regulation</keyword>
<dbReference type="InterPro" id="IPR019278">
    <property type="entry name" value="DICT_dom"/>
</dbReference>
<dbReference type="GO" id="GO:0003677">
    <property type="term" value="F:DNA binding"/>
    <property type="evidence" value="ECO:0007669"/>
    <property type="project" value="UniProtKB-KW"/>
</dbReference>
<accession>A0A6L7ER15</accession>
<dbReference type="SMART" id="SM00422">
    <property type="entry name" value="HTH_MERR"/>
    <property type="match status" value="1"/>
</dbReference>
<dbReference type="EMBL" id="WUEK01000003">
    <property type="protein sequence ID" value="MXG89100.1"/>
    <property type="molecule type" value="Genomic_DNA"/>
</dbReference>
<dbReference type="AlphaFoldDB" id="A0A6L7ER15"/>
<reference evidence="6 7" key="1">
    <citation type="submission" date="2019-12" db="EMBL/GenBank/DDBJ databases">
        <authorList>
            <person name="Kun Z."/>
        </authorList>
    </citation>
    <scope>NUCLEOTIDE SEQUENCE [LARGE SCALE GENOMIC DNA]</scope>
    <source>
        <strain evidence="6 7">YIM 123512</strain>
    </source>
</reference>
<dbReference type="SUPFAM" id="SSF46955">
    <property type="entry name" value="Putative DNA-binding domain"/>
    <property type="match status" value="1"/>
</dbReference>
<evidence type="ECO:0000256" key="3">
    <source>
        <dbReference type="ARBA" id="ARBA00023125"/>
    </source>
</evidence>
<dbReference type="PANTHER" id="PTHR30204:SF69">
    <property type="entry name" value="MERR-FAMILY TRANSCRIPTIONAL REGULATOR"/>
    <property type="match status" value="1"/>
</dbReference>
<dbReference type="GO" id="GO:0003700">
    <property type="term" value="F:DNA-binding transcription factor activity"/>
    <property type="evidence" value="ECO:0007669"/>
    <property type="project" value="InterPro"/>
</dbReference>
<dbReference type="Pfam" id="PF10069">
    <property type="entry name" value="DICT"/>
    <property type="match status" value="1"/>
</dbReference>
<dbReference type="InterPro" id="IPR000551">
    <property type="entry name" value="MerR-type_HTH_dom"/>
</dbReference>
<comment type="caution">
    <text evidence="6">The sequence shown here is derived from an EMBL/GenBank/DDBJ whole genome shotgun (WGS) entry which is preliminary data.</text>
</comment>
<evidence type="ECO:0000256" key="1">
    <source>
        <dbReference type="ARBA" id="ARBA00022491"/>
    </source>
</evidence>
<evidence type="ECO:0000256" key="4">
    <source>
        <dbReference type="ARBA" id="ARBA00023163"/>
    </source>
</evidence>